<name>A0ABQ6Z4E7_9GAMM</name>
<dbReference type="RefSeq" id="WP_162411449.1">
    <property type="nucleotide sequence ID" value="NZ_PDWN01000018.1"/>
</dbReference>
<evidence type="ECO:0000313" key="4">
    <source>
        <dbReference type="Proteomes" id="UP000788419"/>
    </source>
</evidence>
<feature type="domain" description="DUF802" evidence="2">
    <location>
        <begin position="380"/>
        <end position="432"/>
    </location>
</feature>
<dbReference type="EMBL" id="PDWN01000018">
    <property type="protein sequence ID" value="KAF1692076.1"/>
    <property type="molecule type" value="Genomic_DNA"/>
</dbReference>
<feature type="domain" description="DUF802" evidence="2">
    <location>
        <begin position="325"/>
        <end position="377"/>
    </location>
</feature>
<keyword evidence="1" id="KW-1133">Transmembrane helix</keyword>
<feature type="transmembrane region" description="Helical" evidence="1">
    <location>
        <begin position="111"/>
        <end position="133"/>
    </location>
</feature>
<dbReference type="InterPro" id="IPR008520">
    <property type="entry name" value="DUF802"/>
</dbReference>
<keyword evidence="1" id="KW-0472">Membrane</keyword>
<evidence type="ECO:0000256" key="1">
    <source>
        <dbReference type="SAM" id="Phobius"/>
    </source>
</evidence>
<organism evidence="3 4">
    <name type="scientific">Pseudoxanthomonas daejeonensis</name>
    <dbReference type="NCBI Taxonomy" id="266062"/>
    <lineage>
        <taxon>Bacteria</taxon>
        <taxon>Pseudomonadati</taxon>
        <taxon>Pseudomonadota</taxon>
        <taxon>Gammaproteobacteria</taxon>
        <taxon>Lysobacterales</taxon>
        <taxon>Lysobacteraceae</taxon>
        <taxon>Pseudoxanthomonas</taxon>
    </lineage>
</organism>
<comment type="caution">
    <text evidence="3">The sequence shown here is derived from an EMBL/GenBank/DDBJ whole genome shotgun (WGS) entry which is preliminary data.</text>
</comment>
<reference evidence="3 4" key="1">
    <citation type="submission" date="2017-10" db="EMBL/GenBank/DDBJ databases">
        <title>Whole genome sequencing of members of genus Pseudoxanthomonas.</title>
        <authorList>
            <person name="Kumar S."/>
            <person name="Bansal K."/>
            <person name="Kaur A."/>
            <person name="Patil P."/>
            <person name="Sharma S."/>
            <person name="Patil P.B."/>
        </authorList>
    </citation>
    <scope>NUCLEOTIDE SEQUENCE [LARGE SCALE GENOMIC DNA]</scope>
    <source>
        <strain evidence="3 4">DSM 17801</strain>
    </source>
</reference>
<feature type="transmembrane region" description="Helical" evidence="1">
    <location>
        <begin position="12"/>
        <end position="31"/>
    </location>
</feature>
<accession>A0ABQ6Z4E7</accession>
<feature type="transmembrane region" description="Helical" evidence="1">
    <location>
        <begin position="37"/>
        <end position="54"/>
    </location>
</feature>
<evidence type="ECO:0000259" key="2">
    <source>
        <dbReference type="Pfam" id="PF05650"/>
    </source>
</evidence>
<dbReference type="Pfam" id="PF05650">
    <property type="entry name" value="DUF802"/>
    <property type="match status" value="2"/>
</dbReference>
<keyword evidence="4" id="KW-1185">Reference proteome</keyword>
<keyword evidence="1" id="KW-0812">Transmembrane</keyword>
<sequence>MNRHSPYFAPYFALYLTGLGVTGWIGAGYVVTNPLGALVTGVIAACYLAGGIELHRYRQATATLSAALQEMPAAGGMLDAWLARLHPGLRNAVRLRIEGERVALPAPALTPYLVGLLVLLGMLGTLMGMMATLRGTGLALESATDLDAIRGSLAAPIKGLAFAFGTSIAGVASSAVLGLLSALCRRERLQAVQQLDVEIATSLRVHSQAWQREEAFRLLQQQATVVPALVEQLQAMVGAIERQGVANGDRLAAHQAEFHARTESAYAQLAHSLEQSMRAGVAESTRAAAAVLQPAIETTMAGLSRETAVLHDTVNQAVQRQLEALTAGVDATREAAAAAWTTALEGQRGASEAQGRELEAALTRFASTFEQRSVDLVEGVSQRLDATAGHVAAAWQQALAQQDAAGAALASRNEQALANAATTFERHADALISRLAQSHDELQAALAGQDQQRLEAWTGQLSATGVALREEWEHAGAHTAARQQEICDALASSAADITAQAQAHARETIAEISRLVQVASEAPRAAAEVIAELRQKLSDSMVRDTAMLEERNQMLATLDTLLAAVNHASTEQRGAIDALVATSADLLDRVGNRFADQVEAGTGKLEEVAAQVAAGATEVASLSDAFGMAVERFGASNDILVERLGAIEGALDRSLVRSDEQLAYYVAQAREVIDLSLLAQKQIMADLQRIGGQPSAGAHAA</sequence>
<proteinExistence type="predicted"/>
<evidence type="ECO:0000313" key="3">
    <source>
        <dbReference type="EMBL" id="KAF1692076.1"/>
    </source>
</evidence>
<dbReference type="Proteomes" id="UP000788419">
    <property type="component" value="Unassembled WGS sequence"/>
</dbReference>
<gene>
    <name evidence="3" type="ORF">CSC65_15155</name>
</gene>
<protein>
    <recommendedName>
        <fullName evidence="2">DUF802 domain-containing protein</fullName>
    </recommendedName>
</protein>